<dbReference type="Proteomes" id="UP001214553">
    <property type="component" value="Chromosome"/>
</dbReference>
<keyword evidence="1" id="KW-0378">Hydrolase</keyword>
<dbReference type="EMBL" id="CP119108">
    <property type="protein sequence ID" value="WEG08395.1"/>
    <property type="molecule type" value="Genomic_DNA"/>
</dbReference>
<accession>A0ABY8BW33</accession>
<evidence type="ECO:0000313" key="2">
    <source>
        <dbReference type="Proteomes" id="UP001214553"/>
    </source>
</evidence>
<organism evidence="1 2">
    <name type="scientific">Microbacterium horticulturae</name>
    <dbReference type="NCBI Taxonomy" id="3028316"/>
    <lineage>
        <taxon>Bacteria</taxon>
        <taxon>Bacillati</taxon>
        <taxon>Actinomycetota</taxon>
        <taxon>Actinomycetes</taxon>
        <taxon>Micrococcales</taxon>
        <taxon>Microbacteriaceae</taxon>
        <taxon>Microbacterium</taxon>
    </lineage>
</organism>
<gene>
    <name evidence="1" type="ORF">PU630_14285</name>
</gene>
<dbReference type="Gene3D" id="3.20.20.150">
    <property type="entry name" value="Divalent-metal-dependent TIM barrel enzymes"/>
    <property type="match status" value="1"/>
</dbReference>
<keyword evidence="1" id="KW-0255">Endonuclease</keyword>
<keyword evidence="2" id="KW-1185">Reference proteome</keyword>
<protein>
    <submittedName>
        <fullName evidence="1">Restriction endonuclease subunit R</fullName>
    </submittedName>
</protein>
<dbReference type="RefSeq" id="WP_275277723.1">
    <property type="nucleotide sequence ID" value="NZ_CP119108.1"/>
</dbReference>
<keyword evidence="1" id="KW-0540">Nuclease</keyword>
<dbReference type="SUPFAM" id="SSF51658">
    <property type="entry name" value="Xylose isomerase-like"/>
    <property type="match status" value="1"/>
</dbReference>
<dbReference type="GO" id="GO:0004519">
    <property type="term" value="F:endonuclease activity"/>
    <property type="evidence" value="ECO:0007669"/>
    <property type="project" value="UniProtKB-KW"/>
</dbReference>
<dbReference type="InterPro" id="IPR036237">
    <property type="entry name" value="Xyl_isomerase-like_sf"/>
</dbReference>
<proteinExistence type="predicted"/>
<evidence type="ECO:0000313" key="1">
    <source>
        <dbReference type="EMBL" id="WEG08395.1"/>
    </source>
</evidence>
<name>A0ABY8BW33_9MICO</name>
<reference evidence="1 2" key="1">
    <citation type="submission" date="2023-03" db="EMBL/GenBank/DDBJ databases">
        <title>Genome sequence of Microbacterium sp. KACC 23027.</title>
        <authorList>
            <person name="Kim S."/>
            <person name="Heo J."/>
            <person name="Kwon S.-W."/>
        </authorList>
    </citation>
    <scope>NUCLEOTIDE SEQUENCE [LARGE SCALE GENOMIC DNA]</scope>
    <source>
        <strain evidence="1 2">KACC 23027</strain>
    </source>
</reference>
<sequence length="332" mass="35898">MTALPETWTLAASAFNWTPDVLRAEHSTHEIASAIPGSGIASTIEIELGQTLRTFPDVDATEVRALRAALNAVGGGISIVGISLDDWQLSADGAARRRTEDERLAFLVPQLSAAHDLGATGVRLPIGQAGAALLERTMPLLYELDLVLYEEVQGRQTPHDPAYADAYEVVARFDDPRLRLLVDISMLMPALPVSYLTALTAGGVDPALVRLLETEWRAPETQAAVFDALRAGSVPPGVHTLFMDLVVRFGRSDAADLREILPLVGGFHLKFWDLDDTDARVSKPMRDLGALLRASAFTGTLCSEWGGHEWLEADATEMTREHLALASRALSA</sequence>